<feature type="domain" description="5'-Nucleotidase C-terminal" evidence="1">
    <location>
        <begin position="80"/>
        <end position="214"/>
    </location>
</feature>
<organism evidence="2 3">
    <name type="scientific">Christiangramia antarctica</name>
    <dbReference type="NCBI Taxonomy" id="2058158"/>
    <lineage>
        <taxon>Bacteria</taxon>
        <taxon>Pseudomonadati</taxon>
        <taxon>Bacteroidota</taxon>
        <taxon>Flavobacteriia</taxon>
        <taxon>Flavobacteriales</taxon>
        <taxon>Flavobacteriaceae</taxon>
        <taxon>Christiangramia</taxon>
    </lineage>
</organism>
<proteinExistence type="predicted"/>
<dbReference type="Pfam" id="PF02872">
    <property type="entry name" value="5_nucleotid_C"/>
    <property type="match status" value="1"/>
</dbReference>
<evidence type="ECO:0000313" key="3">
    <source>
        <dbReference type="Proteomes" id="UP001597438"/>
    </source>
</evidence>
<protein>
    <submittedName>
        <fullName evidence="2">5'-nucleotidase C-terminal domain-containing protein</fullName>
    </submittedName>
</protein>
<accession>A0ABW5X3R0</accession>
<comment type="caution">
    <text evidence="2">The sequence shown here is derived from an EMBL/GenBank/DDBJ whole genome shotgun (WGS) entry which is preliminary data.</text>
</comment>
<dbReference type="EMBL" id="JBHUOJ010000022">
    <property type="protein sequence ID" value="MFD2833735.1"/>
    <property type="molecule type" value="Genomic_DNA"/>
</dbReference>
<gene>
    <name evidence="2" type="ORF">ACFSYS_10580</name>
</gene>
<dbReference type="InterPro" id="IPR036907">
    <property type="entry name" value="5'-Nucleotdase_C_sf"/>
</dbReference>
<evidence type="ECO:0000259" key="1">
    <source>
        <dbReference type="Pfam" id="PF02872"/>
    </source>
</evidence>
<dbReference type="PROSITE" id="PS51257">
    <property type="entry name" value="PROKAR_LIPOPROTEIN"/>
    <property type="match status" value="1"/>
</dbReference>
<keyword evidence="3" id="KW-1185">Reference proteome</keyword>
<sequence length="252" mass="28325">MTYYRIIFCFLLFLGTVSCKQTKLANLSSKTERIAIDASLEEDTEIKAFIEPYKNHLDAMLDSVVAYNPSTLDKNDGDLNTALGNLMADAVLELANPVFKSRTGENIDFVLLNHGGIRSQLPKGNISARSAYNLMPFENEVVVVELTGKKVRAMIQYLGKAKRAHPVSGINLKADSKFKIYSATVAGKSIDENRNYFVATSDYLQQGGDNMNFFSNPVNSYQIDYKIRKVLIDYFNKIDTIKAKIDNRYTKD</sequence>
<dbReference type="InterPro" id="IPR006179">
    <property type="entry name" value="5_nucleotidase/apyrase"/>
</dbReference>
<dbReference type="PANTHER" id="PTHR11575">
    <property type="entry name" value="5'-NUCLEOTIDASE-RELATED"/>
    <property type="match status" value="1"/>
</dbReference>
<dbReference type="Proteomes" id="UP001597438">
    <property type="component" value="Unassembled WGS sequence"/>
</dbReference>
<name>A0ABW5X3R0_9FLAO</name>
<dbReference type="PANTHER" id="PTHR11575:SF24">
    <property type="entry name" value="5'-NUCLEOTIDASE"/>
    <property type="match status" value="1"/>
</dbReference>
<dbReference type="InterPro" id="IPR008334">
    <property type="entry name" value="5'-Nucleotdase_C"/>
</dbReference>
<dbReference type="Gene3D" id="3.90.780.10">
    <property type="entry name" value="5'-Nucleotidase, C-terminal domain"/>
    <property type="match status" value="1"/>
</dbReference>
<dbReference type="RefSeq" id="WP_251742823.1">
    <property type="nucleotide sequence ID" value="NZ_JBHUOJ010000022.1"/>
</dbReference>
<dbReference type="SUPFAM" id="SSF55816">
    <property type="entry name" value="5'-nucleotidase (syn. UDP-sugar hydrolase), C-terminal domain"/>
    <property type="match status" value="1"/>
</dbReference>
<dbReference type="PRINTS" id="PR01607">
    <property type="entry name" value="APYRASEFAMLY"/>
</dbReference>
<evidence type="ECO:0000313" key="2">
    <source>
        <dbReference type="EMBL" id="MFD2833735.1"/>
    </source>
</evidence>
<reference evidence="3" key="1">
    <citation type="journal article" date="2019" name="Int. J. Syst. Evol. Microbiol.">
        <title>The Global Catalogue of Microorganisms (GCM) 10K type strain sequencing project: providing services to taxonomists for standard genome sequencing and annotation.</title>
        <authorList>
            <consortium name="The Broad Institute Genomics Platform"/>
            <consortium name="The Broad Institute Genome Sequencing Center for Infectious Disease"/>
            <person name="Wu L."/>
            <person name="Ma J."/>
        </authorList>
    </citation>
    <scope>NUCLEOTIDE SEQUENCE [LARGE SCALE GENOMIC DNA]</scope>
    <source>
        <strain evidence="3">KCTC 52925</strain>
    </source>
</reference>